<dbReference type="GO" id="GO:0005789">
    <property type="term" value="C:endoplasmic reticulum membrane"/>
    <property type="evidence" value="ECO:0007669"/>
    <property type="project" value="UniProtKB-SubCell"/>
</dbReference>
<name>A0A9P5Y4Y8_9AGAR</name>
<keyword evidence="13" id="KW-1185">Reference proteome</keyword>
<proteinExistence type="inferred from homology"/>
<comment type="subcellular location">
    <subcellularLocation>
        <location evidence="11">Endoplasmic reticulum membrane</location>
        <topology evidence="11">Single-pass membrane protein</topology>
    </subcellularLocation>
    <subcellularLocation>
        <location evidence="1">Endoplasmic reticulum membrane</location>
        <topology evidence="1">Single-pass type III membrane protein</topology>
    </subcellularLocation>
</comment>
<comment type="pathway">
    <text evidence="2 11">Glycolipid biosynthesis; glycosylphosphatidylinositol-anchor biosynthesis.</text>
</comment>
<keyword evidence="10" id="KW-0325">Glycoprotein</keyword>
<feature type="transmembrane region" description="Helical" evidence="11">
    <location>
        <begin position="182"/>
        <end position="201"/>
    </location>
</feature>
<sequence>MASLISSVSPKDGFHPISTTAIYLPKFNPLCTLHLHFSLQPLIFVDPYELAHHEEFYTFKHWGTSNLELPVTAVDEGGSAVLLNVDVPEGAREVEVRVPLHLRYGDPAQTSSSGHHSVEMAWPTGFLVCPLDASIHTSSPINLPAEVFSLFDLKTTSIIDISPNGTHPFDTVRVPTGNPADVGFVEFGTMFTILFSFFYLLRAALATARRMNKSSGIKRD</sequence>
<dbReference type="InterPro" id="IPR013233">
    <property type="entry name" value="PIG-X/PBN1"/>
</dbReference>
<evidence type="ECO:0000256" key="11">
    <source>
        <dbReference type="RuleBase" id="RU366056"/>
    </source>
</evidence>
<comment type="caution">
    <text evidence="12">The sequence shown here is derived from an EMBL/GenBank/DDBJ whole genome shotgun (WGS) entry which is preliminary data.</text>
</comment>
<dbReference type="AlphaFoldDB" id="A0A9P5Y4Y8"/>
<keyword evidence="9 11" id="KW-0472">Membrane</keyword>
<evidence type="ECO:0000256" key="2">
    <source>
        <dbReference type="ARBA" id="ARBA00004687"/>
    </source>
</evidence>
<dbReference type="EMBL" id="MU150273">
    <property type="protein sequence ID" value="KAF9462314.1"/>
    <property type="molecule type" value="Genomic_DNA"/>
</dbReference>
<evidence type="ECO:0000256" key="6">
    <source>
        <dbReference type="ARBA" id="ARBA00022692"/>
    </source>
</evidence>
<accession>A0A9P5Y4Y8</accession>
<dbReference type="PANTHER" id="PTHR28533:SF1">
    <property type="entry name" value="PROTEIN PBN1"/>
    <property type="match status" value="1"/>
</dbReference>
<dbReference type="GO" id="GO:1990529">
    <property type="term" value="C:glycosylphosphatidylinositol-mannosyltransferase I complex"/>
    <property type="evidence" value="ECO:0007669"/>
    <property type="project" value="TreeGrafter"/>
</dbReference>
<keyword evidence="5 11" id="KW-0337">GPI-anchor biosynthesis</keyword>
<dbReference type="Pfam" id="PF08320">
    <property type="entry name" value="PIG-X"/>
    <property type="match status" value="1"/>
</dbReference>
<evidence type="ECO:0000313" key="12">
    <source>
        <dbReference type="EMBL" id="KAF9462314.1"/>
    </source>
</evidence>
<evidence type="ECO:0000256" key="7">
    <source>
        <dbReference type="ARBA" id="ARBA00022824"/>
    </source>
</evidence>
<dbReference type="InterPro" id="IPR042322">
    <property type="entry name" value="Pbn1"/>
</dbReference>
<evidence type="ECO:0000256" key="3">
    <source>
        <dbReference type="ARBA" id="ARBA00010345"/>
    </source>
</evidence>
<evidence type="ECO:0000256" key="9">
    <source>
        <dbReference type="ARBA" id="ARBA00023136"/>
    </source>
</evidence>
<dbReference type="GO" id="GO:0006506">
    <property type="term" value="P:GPI anchor biosynthetic process"/>
    <property type="evidence" value="ECO:0007669"/>
    <property type="project" value="UniProtKB-KW"/>
</dbReference>
<keyword evidence="8 11" id="KW-1133">Transmembrane helix</keyword>
<evidence type="ECO:0000256" key="5">
    <source>
        <dbReference type="ARBA" id="ARBA00022502"/>
    </source>
</evidence>
<keyword evidence="7 11" id="KW-0256">Endoplasmic reticulum</keyword>
<dbReference type="Proteomes" id="UP000807353">
    <property type="component" value="Unassembled WGS sequence"/>
</dbReference>
<keyword evidence="6 11" id="KW-0812">Transmembrane</keyword>
<evidence type="ECO:0000256" key="1">
    <source>
        <dbReference type="ARBA" id="ARBA00004643"/>
    </source>
</evidence>
<evidence type="ECO:0000313" key="13">
    <source>
        <dbReference type="Proteomes" id="UP000807353"/>
    </source>
</evidence>
<dbReference type="SMART" id="SM00780">
    <property type="entry name" value="PIG-X"/>
    <property type="match status" value="1"/>
</dbReference>
<reference evidence="12" key="1">
    <citation type="submission" date="2020-11" db="EMBL/GenBank/DDBJ databases">
        <authorList>
            <consortium name="DOE Joint Genome Institute"/>
            <person name="Ahrendt S."/>
            <person name="Riley R."/>
            <person name="Andreopoulos W."/>
            <person name="Labutti K."/>
            <person name="Pangilinan J."/>
            <person name="Ruiz-Duenas F.J."/>
            <person name="Barrasa J.M."/>
            <person name="Sanchez-Garcia M."/>
            <person name="Camarero S."/>
            <person name="Miyauchi S."/>
            <person name="Serrano A."/>
            <person name="Linde D."/>
            <person name="Babiker R."/>
            <person name="Drula E."/>
            <person name="Ayuso-Fernandez I."/>
            <person name="Pacheco R."/>
            <person name="Padilla G."/>
            <person name="Ferreira P."/>
            <person name="Barriuso J."/>
            <person name="Kellner H."/>
            <person name="Castanera R."/>
            <person name="Alfaro M."/>
            <person name="Ramirez L."/>
            <person name="Pisabarro A.G."/>
            <person name="Kuo A."/>
            <person name="Tritt A."/>
            <person name="Lipzen A."/>
            <person name="He G."/>
            <person name="Yan M."/>
            <person name="Ng V."/>
            <person name="Cullen D."/>
            <person name="Martin F."/>
            <person name="Rosso M.-N."/>
            <person name="Henrissat B."/>
            <person name="Hibbett D."/>
            <person name="Martinez A.T."/>
            <person name="Grigoriev I.V."/>
        </authorList>
    </citation>
    <scope>NUCLEOTIDE SEQUENCE</scope>
    <source>
        <strain evidence="12">CBS 247.69</strain>
    </source>
</reference>
<dbReference type="OrthoDB" id="5546453at2759"/>
<dbReference type="GO" id="GO:0000030">
    <property type="term" value="F:mannosyltransferase activity"/>
    <property type="evidence" value="ECO:0007669"/>
    <property type="project" value="TreeGrafter"/>
</dbReference>
<evidence type="ECO:0000256" key="10">
    <source>
        <dbReference type="ARBA" id="ARBA00023180"/>
    </source>
</evidence>
<comment type="function">
    <text evidence="11">Required for proper folding and/or the stability of a subset of proteins in the endoplasmic reticulum. Component of glycosylphosphatidylinositol-mannosyltransferase 1 which transfers the first of the 4 mannoses in the GPI-anchor precursors during GPI-anchor biosynthesis. Probably acts by stabilizing the mannosyltransferase GPI14.</text>
</comment>
<evidence type="ECO:0000256" key="8">
    <source>
        <dbReference type="ARBA" id="ARBA00022989"/>
    </source>
</evidence>
<dbReference type="PANTHER" id="PTHR28533">
    <property type="entry name" value="PROTEIN PBN1"/>
    <property type="match status" value="1"/>
</dbReference>
<comment type="similarity">
    <text evidence="3 11">Belongs to the PIGX family.</text>
</comment>
<protein>
    <recommendedName>
        <fullName evidence="4 11">Protein PBN1</fullName>
    </recommendedName>
</protein>
<gene>
    <name evidence="12" type="ORF">BDZ94DRAFT_1261579</name>
</gene>
<evidence type="ECO:0000256" key="4">
    <source>
        <dbReference type="ARBA" id="ARBA00020410"/>
    </source>
</evidence>
<organism evidence="12 13">
    <name type="scientific">Collybia nuda</name>
    <dbReference type="NCBI Taxonomy" id="64659"/>
    <lineage>
        <taxon>Eukaryota</taxon>
        <taxon>Fungi</taxon>
        <taxon>Dikarya</taxon>
        <taxon>Basidiomycota</taxon>
        <taxon>Agaricomycotina</taxon>
        <taxon>Agaricomycetes</taxon>
        <taxon>Agaricomycetidae</taxon>
        <taxon>Agaricales</taxon>
        <taxon>Tricholomatineae</taxon>
        <taxon>Clitocybaceae</taxon>
        <taxon>Collybia</taxon>
    </lineage>
</organism>